<comment type="similarity">
    <text evidence="7">Belongs to the dTDP-4-dehydrorhamnose 3,5-epimerase family.</text>
</comment>
<dbReference type="EMBL" id="QPIZ01000024">
    <property type="protein sequence ID" value="RCW30033.1"/>
    <property type="molecule type" value="Genomic_DNA"/>
</dbReference>
<dbReference type="GO" id="GO:0008830">
    <property type="term" value="F:dTDP-4-dehydrorhamnose 3,5-epimerase activity"/>
    <property type="evidence" value="ECO:0007669"/>
    <property type="project" value="UniProtKB-UniRule"/>
</dbReference>
<dbReference type="InterPro" id="IPR014710">
    <property type="entry name" value="RmlC-like_jellyroll"/>
</dbReference>
<dbReference type="EC" id="5.1.3.13" evidence="3 7"/>
<gene>
    <name evidence="8" type="ORF">DFO77_12445</name>
</gene>
<dbReference type="GO" id="GO:0019305">
    <property type="term" value="P:dTDP-rhamnose biosynthetic process"/>
    <property type="evidence" value="ECO:0007669"/>
    <property type="project" value="UniProtKB-UniRule"/>
</dbReference>
<accession>A0A368UMV4</accession>
<evidence type="ECO:0000256" key="3">
    <source>
        <dbReference type="ARBA" id="ARBA00012098"/>
    </source>
</evidence>
<dbReference type="Gene3D" id="2.60.120.10">
    <property type="entry name" value="Jelly Rolls"/>
    <property type="match status" value="1"/>
</dbReference>
<dbReference type="RefSeq" id="WP_114437724.1">
    <property type="nucleotide sequence ID" value="NZ_QPIZ01000024.1"/>
</dbReference>
<comment type="caution">
    <text evidence="8">The sequence shown here is derived from an EMBL/GenBank/DDBJ whole genome shotgun (WGS) entry which is preliminary data.</text>
</comment>
<dbReference type="GO" id="GO:0000271">
    <property type="term" value="P:polysaccharide biosynthetic process"/>
    <property type="evidence" value="ECO:0007669"/>
    <property type="project" value="TreeGrafter"/>
</dbReference>
<dbReference type="NCBIfam" id="TIGR01221">
    <property type="entry name" value="rmlC"/>
    <property type="match status" value="1"/>
</dbReference>
<dbReference type="Proteomes" id="UP000252733">
    <property type="component" value="Unassembled WGS sequence"/>
</dbReference>
<evidence type="ECO:0000256" key="1">
    <source>
        <dbReference type="ARBA" id="ARBA00001298"/>
    </source>
</evidence>
<feature type="active site" description="Proton acceptor" evidence="5">
    <location>
        <position position="61"/>
    </location>
</feature>
<sequence>MKFIPTEIEDCVIIEPKVFGDHRGYFFESFNQKQFEEHIGKVDFVQDNESRSSRGVLRGLHFQLPPYNQAKLVRCIDGEVLDIAVDLRKDSPTFKKYVAVKLSSKNKRQLFVPRGFAHGFVVLSETAIFSYKVDNWYAPEHDSGIIWNDREIGVDWQIPESEILLSEKDKALKPLKDTENPF</sequence>
<evidence type="ECO:0000256" key="2">
    <source>
        <dbReference type="ARBA" id="ARBA00001997"/>
    </source>
</evidence>
<dbReference type="PANTHER" id="PTHR21047">
    <property type="entry name" value="DTDP-6-DEOXY-D-GLUCOSE-3,5 EPIMERASE"/>
    <property type="match status" value="1"/>
</dbReference>
<dbReference type="SUPFAM" id="SSF51182">
    <property type="entry name" value="RmlC-like cupins"/>
    <property type="match status" value="1"/>
</dbReference>
<evidence type="ECO:0000256" key="7">
    <source>
        <dbReference type="RuleBase" id="RU364069"/>
    </source>
</evidence>
<evidence type="ECO:0000313" key="9">
    <source>
        <dbReference type="Proteomes" id="UP000252733"/>
    </source>
</evidence>
<comment type="catalytic activity">
    <reaction evidence="1 7">
        <text>dTDP-4-dehydro-6-deoxy-alpha-D-glucose = dTDP-4-dehydro-beta-L-rhamnose</text>
        <dbReference type="Rhea" id="RHEA:16969"/>
        <dbReference type="ChEBI" id="CHEBI:57649"/>
        <dbReference type="ChEBI" id="CHEBI:62830"/>
        <dbReference type="EC" id="5.1.3.13"/>
    </reaction>
</comment>
<dbReference type="InterPro" id="IPR000888">
    <property type="entry name" value="RmlC-like"/>
</dbReference>
<proteinExistence type="inferred from homology"/>
<comment type="pathway">
    <text evidence="7">Carbohydrate biosynthesis; dTDP-L-rhamnose biosynthesis.</text>
</comment>
<dbReference type="UniPathway" id="UPA00124"/>
<dbReference type="GO" id="GO:0005829">
    <property type="term" value="C:cytosol"/>
    <property type="evidence" value="ECO:0007669"/>
    <property type="project" value="TreeGrafter"/>
</dbReference>
<dbReference type="Pfam" id="PF00908">
    <property type="entry name" value="dTDP_sugar_isom"/>
    <property type="match status" value="1"/>
</dbReference>
<comment type="subunit">
    <text evidence="7">Homodimer.</text>
</comment>
<name>A0A368UMV4_9BACT</name>
<protein>
    <recommendedName>
        <fullName evidence="4 7">dTDP-4-dehydrorhamnose 3,5-epimerase</fullName>
        <ecNumber evidence="3 7">5.1.3.13</ecNumber>
    </recommendedName>
    <alternativeName>
        <fullName evidence="7">Thymidine diphospho-4-keto-rhamnose 3,5-epimerase</fullName>
    </alternativeName>
</protein>
<evidence type="ECO:0000313" key="8">
    <source>
        <dbReference type="EMBL" id="RCW30033.1"/>
    </source>
</evidence>
<dbReference type="PANTHER" id="PTHR21047:SF2">
    <property type="entry name" value="THYMIDINE DIPHOSPHO-4-KETO-RHAMNOSE 3,5-EPIMERASE"/>
    <property type="match status" value="1"/>
</dbReference>
<keyword evidence="7" id="KW-0413">Isomerase</keyword>
<feature type="active site" description="Proton donor" evidence="5">
    <location>
        <position position="131"/>
    </location>
</feature>
<reference evidence="8 9" key="1">
    <citation type="submission" date="2018-07" db="EMBL/GenBank/DDBJ databases">
        <title>Freshwater and sediment microbial communities from various areas in North America, analyzing microbe dynamics in response to fracking.</title>
        <authorList>
            <person name="Lamendella R."/>
        </authorList>
    </citation>
    <scope>NUCLEOTIDE SEQUENCE [LARGE SCALE GENOMIC DNA]</scope>
    <source>
        <strain evidence="8 9">160A</strain>
    </source>
</reference>
<evidence type="ECO:0000256" key="4">
    <source>
        <dbReference type="ARBA" id="ARBA00019595"/>
    </source>
</evidence>
<dbReference type="InterPro" id="IPR011051">
    <property type="entry name" value="RmlC_Cupin_sf"/>
</dbReference>
<comment type="function">
    <text evidence="2 7">Catalyzes the epimerization of the C3' and C5'positions of dTDP-6-deoxy-D-xylo-4-hexulose, forming dTDP-6-deoxy-L-lyxo-4-hexulose.</text>
</comment>
<evidence type="ECO:0000256" key="5">
    <source>
        <dbReference type="PIRSR" id="PIRSR600888-1"/>
    </source>
</evidence>
<organism evidence="8 9">
    <name type="scientific">Marinilabilia salmonicolor</name>
    <dbReference type="NCBI Taxonomy" id="989"/>
    <lineage>
        <taxon>Bacteria</taxon>
        <taxon>Pseudomonadati</taxon>
        <taxon>Bacteroidota</taxon>
        <taxon>Bacteroidia</taxon>
        <taxon>Marinilabiliales</taxon>
        <taxon>Marinilabiliaceae</taxon>
        <taxon>Marinilabilia</taxon>
    </lineage>
</organism>
<keyword evidence="9" id="KW-1185">Reference proteome</keyword>
<feature type="site" description="Participates in a stacking interaction with the thymidine ring of dTDP-4-oxo-6-deoxyglucose" evidence="6">
    <location>
        <position position="137"/>
    </location>
</feature>
<dbReference type="AlphaFoldDB" id="A0A368UMV4"/>
<evidence type="ECO:0000256" key="6">
    <source>
        <dbReference type="PIRSR" id="PIRSR600888-3"/>
    </source>
</evidence>
<dbReference type="CDD" id="cd00438">
    <property type="entry name" value="cupin_RmlC"/>
    <property type="match status" value="1"/>
</dbReference>